<dbReference type="OrthoDB" id="3818356at2"/>
<feature type="compositionally biased region" description="Pro residues" evidence="1">
    <location>
        <begin position="1"/>
        <end position="14"/>
    </location>
</feature>
<accession>A0A1X6WTG3</accession>
<evidence type="ECO:0000313" key="4">
    <source>
        <dbReference type="Proteomes" id="UP000195981"/>
    </source>
</evidence>
<feature type="transmembrane region" description="Helical" evidence="2">
    <location>
        <begin position="531"/>
        <end position="550"/>
    </location>
</feature>
<feature type="compositionally biased region" description="Low complexity" evidence="1">
    <location>
        <begin position="119"/>
        <end position="136"/>
    </location>
</feature>
<feature type="region of interest" description="Disordered" evidence="1">
    <location>
        <begin position="1"/>
        <end position="136"/>
    </location>
</feature>
<name>A0A1X6WTG3_9MICO</name>
<feature type="transmembrane region" description="Helical" evidence="2">
    <location>
        <begin position="213"/>
        <end position="234"/>
    </location>
</feature>
<protein>
    <submittedName>
        <fullName evidence="3">Uncharacterized protein</fullName>
    </submittedName>
</protein>
<evidence type="ECO:0000256" key="2">
    <source>
        <dbReference type="SAM" id="Phobius"/>
    </source>
</evidence>
<evidence type="ECO:0000256" key="1">
    <source>
        <dbReference type="SAM" id="MobiDB-lite"/>
    </source>
</evidence>
<feature type="transmembrane region" description="Helical" evidence="2">
    <location>
        <begin position="246"/>
        <end position="267"/>
    </location>
</feature>
<evidence type="ECO:0000313" key="3">
    <source>
        <dbReference type="EMBL" id="SLM88380.1"/>
    </source>
</evidence>
<reference evidence="3 4" key="1">
    <citation type="submission" date="2017-02" db="EMBL/GenBank/DDBJ databases">
        <authorList>
            <person name="Peterson S.W."/>
        </authorList>
    </citation>
    <scope>NUCLEOTIDE SEQUENCE [LARGE SCALE GENOMIC DNA]</scope>
    <source>
        <strain evidence="3 4">CIP104813</strain>
    </source>
</reference>
<feature type="transmembrane region" description="Helical" evidence="2">
    <location>
        <begin position="326"/>
        <end position="345"/>
    </location>
</feature>
<keyword evidence="2" id="KW-0472">Membrane</keyword>
<feature type="transmembrane region" description="Helical" evidence="2">
    <location>
        <begin position="279"/>
        <end position="306"/>
    </location>
</feature>
<feature type="transmembrane region" description="Helical" evidence="2">
    <location>
        <begin position="650"/>
        <end position="674"/>
    </location>
</feature>
<feature type="transmembrane region" description="Helical" evidence="2">
    <location>
        <begin position="171"/>
        <end position="192"/>
    </location>
</feature>
<gene>
    <name evidence="3" type="ORF">FM110_01720</name>
</gene>
<proteinExistence type="predicted"/>
<dbReference type="RefSeq" id="WP_143276205.1">
    <property type="nucleotide sequence ID" value="NZ_FWFG01000014.1"/>
</dbReference>
<keyword evidence="2" id="KW-1133">Transmembrane helix</keyword>
<organism evidence="3 4">
    <name type="scientific">Brachybacterium nesterenkovii</name>
    <dbReference type="NCBI Taxonomy" id="47847"/>
    <lineage>
        <taxon>Bacteria</taxon>
        <taxon>Bacillati</taxon>
        <taxon>Actinomycetota</taxon>
        <taxon>Actinomycetes</taxon>
        <taxon>Micrococcales</taxon>
        <taxon>Dermabacteraceae</taxon>
        <taxon>Brachybacterium</taxon>
    </lineage>
</organism>
<feature type="transmembrane region" description="Helical" evidence="2">
    <location>
        <begin position="394"/>
        <end position="413"/>
    </location>
</feature>
<feature type="transmembrane region" description="Helical" evidence="2">
    <location>
        <begin position="454"/>
        <end position="478"/>
    </location>
</feature>
<feature type="region of interest" description="Disordered" evidence="1">
    <location>
        <begin position="611"/>
        <end position="640"/>
    </location>
</feature>
<dbReference type="AlphaFoldDB" id="A0A1X6WTG3"/>
<dbReference type="Proteomes" id="UP000195981">
    <property type="component" value="Unassembled WGS sequence"/>
</dbReference>
<feature type="transmembrane region" description="Helical" evidence="2">
    <location>
        <begin position="425"/>
        <end position="448"/>
    </location>
</feature>
<keyword evidence="2" id="KW-0812">Transmembrane</keyword>
<feature type="compositionally biased region" description="Low complexity" evidence="1">
    <location>
        <begin position="87"/>
        <end position="97"/>
    </location>
</feature>
<keyword evidence="4" id="KW-1185">Reference proteome</keyword>
<dbReference type="EMBL" id="FWFG01000014">
    <property type="protein sequence ID" value="SLM88380.1"/>
    <property type="molecule type" value="Genomic_DNA"/>
</dbReference>
<feature type="transmembrane region" description="Helical" evidence="2">
    <location>
        <begin position="490"/>
        <end position="511"/>
    </location>
</feature>
<feature type="compositionally biased region" description="Low complexity" evidence="1">
    <location>
        <begin position="611"/>
        <end position="637"/>
    </location>
</feature>
<sequence>MTSPDQTPPGPAEEPTPAVSGTAPTPPLDGSELPEGYNRPSPSEAPTGSADYAWDGAGSDDTTTTLPAFGSEAPTHEMPPAPPAYTGSPAPWSGASPDAPPAPGAYPPASADQVPDGYPGSPAAFSPAAGAQQSAAPAPAPSVDLAAVGVKATALGISNPLPALAVAGATWVGGLVAAVITLVLLSIVGAVLGGSGMSSSPLPSELEDVSAGAGTLFAAPFQLLALAGLGSFGARMEVPLIGNASLSLRFIPLLATLALVLLPYFGARLVVRRRGPARILGIAVEALLAGFVVALLVTLGALIFAVSVPLEDMVTLRLHAAGADSFFGTWLIVGVAYAIGQILASRGPSRHGRFTDLLAGVRLAILHAVVFSAVVFAGMWIWAIIQSIREGDGVMLAIVGLPLLALAFLGQFIASACGLGMLGSLVASGGLGSFGLGGTGVGATQYASIFSAPWWVWLLVLLAGLVVLVLMSAIWGAGRTIVPGDLTAKIISWAALPAVYFAGAIALAILAHVGFTASAEGEGTVGGSLGLAPWVPFLALLVGGAVEGLSRLVSPLVGGMVPAVAERLVRGRADAAAPVSGAPSVLSPTGAASSAALTGAAAPAAMQTGSADAQTGSAASASGPAPAAAPVPLGGASQREPMTKEAKRRLLLILGLLGAAVALVIAAIVAIVVMSSTIFSPKHEVESYLDAVTAGDYGTAAQIAQPNAPNANRVLLTDGVGAKTEKRITSYTIDDVEVSEDTAIVTATLDQDGQRTQRTFTVDRAGNRFLVFPEWKLGEVEYTSLSFYVPQGVEKVTVNGVEVEVAKLETTSDEMGYAVAALPVLPGTYAFSGPALGEYIEAEPVSTTVAADGAVADSSGGYVYLNYIINDAGQKKVQEDVNAKIDECAATGQPEPSGCPLDAYAYNATSGTWTVTSYPVVTLQQGEEGSYYLSTDSNGAATFSYTYDSFGTPTPMTMEDSISVTGTVTYDDKGELVIEYSDY</sequence>
<feature type="transmembrane region" description="Helical" evidence="2">
    <location>
        <begin position="357"/>
        <end position="382"/>
    </location>
</feature>